<keyword evidence="5" id="KW-1185">Reference proteome</keyword>
<evidence type="ECO:0000259" key="3">
    <source>
        <dbReference type="Pfam" id="PF24883"/>
    </source>
</evidence>
<dbReference type="InterPro" id="IPR027417">
    <property type="entry name" value="P-loop_NTPase"/>
</dbReference>
<dbReference type="Gene3D" id="3.40.50.300">
    <property type="entry name" value="P-loop containing nucleotide triphosphate hydrolases"/>
    <property type="match status" value="1"/>
</dbReference>
<keyword evidence="1" id="KW-0677">Repeat</keyword>
<evidence type="ECO:0000313" key="4">
    <source>
        <dbReference type="EMBL" id="KAH6672655.1"/>
    </source>
</evidence>
<feature type="domain" description="Nephrocystin 3-like N-terminal" evidence="3">
    <location>
        <begin position="1"/>
        <end position="139"/>
    </location>
</feature>
<sequence>FLWLHGLPGSGKTVLASFAIEHLKKVRREKPGSCLAYYYCHYSHGEDEALPMLAWLVSQACRQLHWVPPELRDLFDQGHDPQVHELQNVLAVLLERLETLVIVIDAVDESSPRDELLYLVSALVLDKRFAKVRVLATSREYFEIQRVFGGLSTAVSMSNSSVDEDVRCFVRSKLVASRRLYKWRHMFGEIEDVLVQKARGMFRWAECQIQSIERLRDMSELRPTLADLPLDISDTYVRIFAALPEADRALMRRVFIWVIGHSTAPWLAVRGINAKMLLSAVTWDVFGPDASRTASAIDLEELQELCGCLMTFREDDTEDSDEDMEDDILQPEQPINLMDNPFDVEERSSTNAPELYVSIAHYTVLEFLTSEHILETPVSYFALRYDNLDTEFARGVLSQALAANPHRGSNDWVTDREAYCLTLGAALKTGGYLADASLRKLYLRYLSPSEPHYARFRPLLVELSKGRENSTSFYINELPIEYLEPLNGSGRTPAAETLLNLELLRYGRPTDADMLAELPVGRPVSALLEASVRLLVRRAQFTQESGDDQQEMECGGTVGSLLSDWSEKGVRPWSLYEMKASTTTSTPVHELARDRFKPQRWAPPKPRK</sequence>
<proteinExistence type="predicted"/>
<evidence type="ECO:0000256" key="2">
    <source>
        <dbReference type="SAM" id="MobiDB-lite"/>
    </source>
</evidence>
<dbReference type="PANTHER" id="PTHR10039">
    <property type="entry name" value="AMELOGENIN"/>
    <property type="match status" value="1"/>
</dbReference>
<name>A0A9P8V440_9PEZI</name>
<reference evidence="4" key="1">
    <citation type="journal article" date="2021" name="Nat. Commun.">
        <title>Genetic determinants of endophytism in the Arabidopsis root mycobiome.</title>
        <authorList>
            <person name="Mesny F."/>
            <person name="Miyauchi S."/>
            <person name="Thiergart T."/>
            <person name="Pickel B."/>
            <person name="Atanasova L."/>
            <person name="Karlsson M."/>
            <person name="Huettel B."/>
            <person name="Barry K.W."/>
            <person name="Haridas S."/>
            <person name="Chen C."/>
            <person name="Bauer D."/>
            <person name="Andreopoulos W."/>
            <person name="Pangilinan J."/>
            <person name="LaButti K."/>
            <person name="Riley R."/>
            <person name="Lipzen A."/>
            <person name="Clum A."/>
            <person name="Drula E."/>
            <person name="Henrissat B."/>
            <person name="Kohler A."/>
            <person name="Grigoriev I.V."/>
            <person name="Martin F.M."/>
            <person name="Hacquard S."/>
        </authorList>
    </citation>
    <scope>NUCLEOTIDE SEQUENCE</scope>
    <source>
        <strain evidence="4">MPI-SDFR-AT-0117</strain>
    </source>
</reference>
<feature type="non-terminal residue" evidence="4">
    <location>
        <position position="608"/>
    </location>
</feature>
<dbReference type="AlphaFoldDB" id="A0A9P8V440"/>
<dbReference type="Pfam" id="PF24883">
    <property type="entry name" value="NPHP3_N"/>
    <property type="match status" value="1"/>
</dbReference>
<evidence type="ECO:0000313" key="5">
    <source>
        <dbReference type="Proteomes" id="UP000770015"/>
    </source>
</evidence>
<dbReference type="InterPro" id="IPR056884">
    <property type="entry name" value="NPHP3-like_N"/>
</dbReference>
<dbReference type="PANTHER" id="PTHR10039:SF16">
    <property type="entry name" value="GPI INOSITOL-DEACYLASE"/>
    <property type="match status" value="1"/>
</dbReference>
<dbReference type="Proteomes" id="UP000770015">
    <property type="component" value="Unassembled WGS sequence"/>
</dbReference>
<organism evidence="4 5">
    <name type="scientific">Plectosphaerella plurivora</name>
    <dbReference type="NCBI Taxonomy" id="936078"/>
    <lineage>
        <taxon>Eukaryota</taxon>
        <taxon>Fungi</taxon>
        <taxon>Dikarya</taxon>
        <taxon>Ascomycota</taxon>
        <taxon>Pezizomycotina</taxon>
        <taxon>Sordariomycetes</taxon>
        <taxon>Hypocreomycetidae</taxon>
        <taxon>Glomerellales</taxon>
        <taxon>Plectosphaerellaceae</taxon>
        <taxon>Plectosphaerella</taxon>
    </lineage>
</organism>
<gene>
    <name evidence="4" type="ORF">F5X68DRAFT_246927</name>
</gene>
<dbReference type="SUPFAM" id="SSF52540">
    <property type="entry name" value="P-loop containing nucleoside triphosphate hydrolases"/>
    <property type="match status" value="1"/>
</dbReference>
<protein>
    <recommendedName>
        <fullName evidence="3">Nephrocystin 3-like N-terminal domain-containing protein</fullName>
    </recommendedName>
</protein>
<dbReference type="OrthoDB" id="194358at2759"/>
<comment type="caution">
    <text evidence="4">The sequence shown here is derived from an EMBL/GenBank/DDBJ whole genome shotgun (WGS) entry which is preliminary data.</text>
</comment>
<feature type="region of interest" description="Disordered" evidence="2">
    <location>
        <begin position="579"/>
        <end position="608"/>
    </location>
</feature>
<evidence type="ECO:0000256" key="1">
    <source>
        <dbReference type="ARBA" id="ARBA00022737"/>
    </source>
</evidence>
<dbReference type="EMBL" id="JAGSXJ010000027">
    <property type="protein sequence ID" value="KAH6672655.1"/>
    <property type="molecule type" value="Genomic_DNA"/>
</dbReference>
<accession>A0A9P8V440</accession>